<evidence type="ECO:0000313" key="3">
    <source>
        <dbReference type="Proteomes" id="UP001457282"/>
    </source>
</evidence>
<gene>
    <name evidence="2" type="ORF">M0R45_015963</name>
</gene>
<sequence length="103" mass="11257">MTPSSLTTQSTPLSTKSPPCQAAADLFLSWRRCTPSSPPPIIKAVVRTAPCRQSKQSPQVASAASSLRRRHSRHRRRRTHSHGFKAQNQCSSKSDPIHAGGEN</sequence>
<comment type="caution">
    <text evidence="2">The sequence shown here is derived from an EMBL/GenBank/DDBJ whole genome shotgun (WGS) entry which is preliminary data.</text>
</comment>
<organism evidence="2 3">
    <name type="scientific">Rubus argutus</name>
    <name type="common">Southern blackberry</name>
    <dbReference type="NCBI Taxonomy" id="59490"/>
    <lineage>
        <taxon>Eukaryota</taxon>
        <taxon>Viridiplantae</taxon>
        <taxon>Streptophyta</taxon>
        <taxon>Embryophyta</taxon>
        <taxon>Tracheophyta</taxon>
        <taxon>Spermatophyta</taxon>
        <taxon>Magnoliopsida</taxon>
        <taxon>eudicotyledons</taxon>
        <taxon>Gunneridae</taxon>
        <taxon>Pentapetalae</taxon>
        <taxon>rosids</taxon>
        <taxon>fabids</taxon>
        <taxon>Rosales</taxon>
        <taxon>Rosaceae</taxon>
        <taxon>Rosoideae</taxon>
        <taxon>Rosoideae incertae sedis</taxon>
        <taxon>Rubus</taxon>
    </lineage>
</organism>
<dbReference type="AlphaFoldDB" id="A0AAW1XR75"/>
<feature type="region of interest" description="Disordered" evidence="1">
    <location>
        <begin position="49"/>
        <end position="103"/>
    </location>
</feature>
<dbReference type="Proteomes" id="UP001457282">
    <property type="component" value="Unassembled WGS sequence"/>
</dbReference>
<proteinExistence type="predicted"/>
<feature type="compositionally biased region" description="Polar residues" evidence="1">
    <location>
        <begin position="51"/>
        <end position="64"/>
    </location>
</feature>
<evidence type="ECO:0000313" key="2">
    <source>
        <dbReference type="EMBL" id="KAK9939260.1"/>
    </source>
</evidence>
<feature type="compositionally biased region" description="Basic residues" evidence="1">
    <location>
        <begin position="67"/>
        <end position="83"/>
    </location>
</feature>
<reference evidence="2 3" key="1">
    <citation type="journal article" date="2023" name="G3 (Bethesda)">
        <title>A chromosome-length genome assembly and annotation of blackberry (Rubus argutus, cv. 'Hillquist').</title>
        <authorList>
            <person name="Bruna T."/>
            <person name="Aryal R."/>
            <person name="Dudchenko O."/>
            <person name="Sargent D.J."/>
            <person name="Mead D."/>
            <person name="Buti M."/>
            <person name="Cavallini A."/>
            <person name="Hytonen T."/>
            <person name="Andres J."/>
            <person name="Pham M."/>
            <person name="Weisz D."/>
            <person name="Mascagni F."/>
            <person name="Usai G."/>
            <person name="Natali L."/>
            <person name="Bassil N."/>
            <person name="Fernandez G.E."/>
            <person name="Lomsadze A."/>
            <person name="Armour M."/>
            <person name="Olukolu B."/>
            <person name="Poorten T."/>
            <person name="Britton C."/>
            <person name="Davik J."/>
            <person name="Ashrafi H."/>
            <person name="Aiden E.L."/>
            <person name="Borodovsky M."/>
            <person name="Worthington M."/>
        </authorList>
    </citation>
    <scope>NUCLEOTIDE SEQUENCE [LARGE SCALE GENOMIC DNA]</scope>
    <source>
        <strain evidence="2">PI 553951</strain>
    </source>
</reference>
<protein>
    <submittedName>
        <fullName evidence="2">Uncharacterized protein</fullName>
    </submittedName>
</protein>
<accession>A0AAW1XR75</accession>
<dbReference type="EMBL" id="JBEDUW010000003">
    <property type="protein sequence ID" value="KAK9939260.1"/>
    <property type="molecule type" value="Genomic_DNA"/>
</dbReference>
<keyword evidence="3" id="KW-1185">Reference proteome</keyword>
<evidence type="ECO:0000256" key="1">
    <source>
        <dbReference type="SAM" id="MobiDB-lite"/>
    </source>
</evidence>
<name>A0AAW1XR75_RUBAR</name>